<name>A0A7X5V317_9SPHN</name>
<dbReference type="Proteomes" id="UP000564677">
    <property type="component" value="Unassembled WGS sequence"/>
</dbReference>
<gene>
    <name evidence="1" type="ORF">FHR20_003973</name>
</gene>
<dbReference type="RefSeq" id="WP_167301306.1">
    <property type="nucleotide sequence ID" value="NZ_CP170557.1"/>
</dbReference>
<accession>A0A7X5V317</accession>
<proteinExistence type="predicted"/>
<sequence length="56" mass="6649">MTVRDMEYFARRERQEREHAARSDDMIARRVHLEMADRYSARLRDIAVVAVPCVQA</sequence>
<keyword evidence="2" id="KW-1185">Reference proteome</keyword>
<dbReference type="AlphaFoldDB" id="A0A7X5V317"/>
<reference evidence="1 2" key="1">
    <citation type="submission" date="2020-03" db="EMBL/GenBank/DDBJ databases">
        <title>Genomic Encyclopedia of Type Strains, Phase IV (KMG-IV): sequencing the most valuable type-strain genomes for metagenomic binning, comparative biology and taxonomic classification.</title>
        <authorList>
            <person name="Goeker M."/>
        </authorList>
    </citation>
    <scope>NUCLEOTIDE SEQUENCE [LARGE SCALE GENOMIC DNA]</scope>
    <source>
        <strain evidence="1 2">DSM 4733</strain>
    </source>
</reference>
<dbReference type="EMBL" id="JAASQV010000005">
    <property type="protein sequence ID" value="NIJ66995.1"/>
    <property type="molecule type" value="Genomic_DNA"/>
</dbReference>
<protein>
    <submittedName>
        <fullName evidence="1">Uncharacterized protein</fullName>
    </submittedName>
</protein>
<comment type="caution">
    <text evidence="1">The sequence shown here is derived from an EMBL/GenBank/DDBJ whole genome shotgun (WGS) entry which is preliminary data.</text>
</comment>
<evidence type="ECO:0000313" key="1">
    <source>
        <dbReference type="EMBL" id="NIJ66995.1"/>
    </source>
</evidence>
<evidence type="ECO:0000313" key="2">
    <source>
        <dbReference type="Proteomes" id="UP000564677"/>
    </source>
</evidence>
<organism evidence="1 2">
    <name type="scientific">Sphingomonas leidyi</name>
    <dbReference type="NCBI Taxonomy" id="68569"/>
    <lineage>
        <taxon>Bacteria</taxon>
        <taxon>Pseudomonadati</taxon>
        <taxon>Pseudomonadota</taxon>
        <taxon>Alphaproteobacteria</taxon>
        <taxon>Sphingomonadales</taxon>
        <taxon>Sphingomonadaceae</taxon>
        <taxon>Sphingomonas</taxon>
    </lineage>
</organism>